<dbReference type="InterPro" id="IPR019921">
    <property type="entry name" value="Lucif-like_OxRdtase_Rv2161c"/>
</dbReference>
<dbReference type="SUPFAM" id="SSF51679">
    <property type="entry name" value="Bacterial luciferase-like"/>
    <property type="match status" value="1"/>
</dbReference>
<comment type="caution">
    <text evidence="6">The sequence shown here is derived from an EMBL/GenBank/DDBJ whole genome shotgun (WGS) entry which is preliminary data.</text>
</comment>
<protein>
    <recommendedName>
        <fullName evidence="5">Luciferase-like domain-containing protein</fullName>
    </recommendedName>
</protein>
<dbReference type="NCBIfam" id="TIGR03619">
    <property type="entry name" value="F420_Rv2161c"/>
    <property type="match status" value="1"/>
</dbReference>
<dbReference type="Gene3D" id="3.20.20.30">
    <property type="entry name" value="Luciferase-like domain"/>
    <property type="match status" value="1"/>
</dbReference>
<keyword evidence="2" id="KW-0288">FMN</keyword>
<gene>
    <name evidence="6" type="ORF">GCM10010226_83730</name>
</gene>
<dbReference type="EMBL" id="BMSA01000042">
    <property type="protein sequence ID" value="GGT93107.1"/>
    <property type="molecule type" value="Genomic_DNA"/>
</dbReference>
<dbReference type="Pfam" id="PF00296">
    <property type="entry name" value="Bac_luciferase"/>
    <property type="match status" value="1"/>
</dbReference>
<reference evidence="6" key="1">
    <citation type="journal article" date="2014" name="Int. J. Syst. Evol. Microbiol.">
        <title>Complete genome sequence of Corynebacterium casei LMG S-19264T (=DSM 44701T), isolated from a smear-ripened cheese.</title>
        <authorList>
            <consortium name="US DOE Joint Genome Institute (JGI-PGF)"/>
            <person name="Walter F."/>
            <person name="Albersmeier A."/>
            <person name="Kalinowski J."/>
            <person name="Ruckert C."/>
        </authorList>
    </citation>
    <scope>NUCLEOTIDE SEQUENCE</scope>
    <source>
        <strain evidence="6">JCM 4125</strain>
    </source>
</reference>
<evidence type="ECO:0000259" key="5">
    <source>
        <dbReference type="Pfam" id="PF00296"/>
    </source>
</evidence>
<evidence type="ECO:0000313" key="7">
    <source>
        <dbReference type="Proteomes" id="UP000646776"/>
    </source>
</evidence>
<evidence type="ECO:0000256" key="4">
    <source>
        <dbReference type="ARBA" id="ARBA00023033"/>
    </source>
</evidence>
<accession>A0A918HQ60</accession>
<evidence type="ECO:0000256" key="1">
    <source>
        <dbReference type="ARBA" id="ARBA00022630"/>
    </source>
</evidence>
<feature type="domain" description="Luciferase-like" evidence="5">
    <location>
        <begin position="11"/>
        <end position="246"/>
    </location>
</feature>
<dbReference type="GO" id="GO:0008726">
    <property type="term" value="F:alkanesulfonate monooxygenase activity"/>
    <property type="evidence" value="ECO:0007669"/>
    <property type="project" value="TreeGrafter"/>
</dbReference>
<sequence length="283" mass="30440">MVLPQGEIVCSASELRAYCATTENLGYRHVVAYDHVLGTDPVGHPNWTGKYTVADPFHEPLVLFGFLAAITSMELVTGVLVLPQRQTALVAKQASEVDRLSNGRLRLGVGIGWNRVEYDALGRDFATRGARIEEQVRLLRELWTQGTVTFTGVSEKVIAAGLAPLPVQRPIPVWLGGGSPVAYRRIGQIADGWFPRLQPGPELDDAIRTITASARDCGRSEAVGMHGRTQFTSAEQVAESARRWHQAGATHLSVNTLGLGLTTLADHLAVLTVAASALGISDS</sequence>
<keyword evidence="3" id="KW-0560">Oxidoreductase</keyword>
<dbReference type="GO" id="GO:0046306">
    <property type="term" value="P:alkanesulfonate catabolic process"/>
    <property type="evidence" value="ECO:0007669"/>
    <property type="project" value="TreeGrafter"/>
</dbReference>
<dbReference type="InterPro" id="IPR011251">
    <property type="entry name" value="Luciferase-like_dom"/>
</dbReference>
<evidence type="ECO:0000313" key="6">
    <source>
        <dbReference type="EMBL" id="GGT93107.1"/>
    </source>
</evidence>
<dbReference type="PANTHER" id="PTHR42847:SF4">
    <property type="entry name" value="ALKANESULFONATE MONOOXYGENASE-RELATED"/>
    <property type="match status" value="1"/>
</dbReference>
<dbReference type="InterPro" id="IPR050172">
    <property type="entry name" value="SsuD_RutA_monooxygenase"/>
</dbReference>
<dbReference type="AlphaFoldDB" id="A0A918HQ60"/>
<keyword evidence="1" id="KW-0285">Flavoprotein</keyword>
<dbReference type="PANTHER" id="PTHR42847">
    <property type="entry name" value="ALKANESULFONATE MONOOXYGENASE"/>
    <property type="match status" value="1"/>
</dbReference>
<name>A0A918HQ60_9ACTN</name>
<evidence type="ECO:0000256" key="3">
    <source>
        <dbReference type="ARBA" id="ARBA00023002"/>
    </source>
</evidence>
<evidence type="ECO:0000256" key="2">
    <source>
        <dbReference type="ARBA" id="ARBA00022643"/>
    </source>
</evidence>
<dbReference type="InterPro" id="IPR036661">
    <property type="entry name" value="Luciferase-like_sf"/>
</dbReference>
<organism evidence="6 7">
    <name type="scientific">Streptomyces phaeofaciens</name>
    <dbReference type="NCBI Taxonomy" id="68254"/>
    <lineage>
        <taxon>Bacteria</taxon>
        <taxon>Bacillati</taxon>
        <taxon>Actinomycetota</taxon>
        <taxon>Actinomycetes</taxon>
        <taxon>Kitasatosporales</taxon>
        <taxon>Streptomycetaceae</taxon>
        <taxon>Streptomyces</taxon>
    </lineage>
</organism>
<dbReference type="Proteomes" id="UP000646776">
    <property type="component" value="Unassembled WGS sequence"/>
</dbReference>
<keyword evidence="4" id="KW-0503">Monooxygenase</keyword>
<reference evidence="6" key="2">
    <citation type="submission" date="2020-09" db="EMBL/GenBank/DDBJ databases">
        <authorList>
            <person name="Sun Q."/>
            <person name="Ohkuma M."/>
        </authorList>
    </citation>
    <scope>NUCLEOTIDE SEQUENCE</scope>
    <source>
        <strain evidence="6">JCM 4125</strain>
    </source>
</reference>
<keyword evidence="7" id="KW-1185">Reference proteome</keyword>
<proteinExistence type="predicted"/>